<sequence length="156" mass="16898">MSFSRYRSSLARAAGAVALTAAALAGGIQGVAQAAPDATVRAPGDRKVYAIFKNHTMRQLNLVPGQTKVTEGWWMTKPKTIRSLKVVRFGSTSSTEQGGTAATIVLSTTSGQVRLAWKNPWMDDTEVNCWAPSDLRCTVDYDLGARPVVTFDLYED</sequence>
<evidence type="ECO:0000313" key="3">
    <source>
        <dbReference type="Proteomes" id="UP000578112"/>
    </source>
</evidence>
<evidence type="ECO:0000313" key="2">
    <source>
        <dbReference type="EMBL" id="MBB4763522.1"/>
    </source>
</evidence>
<dbReference type="Gene3D" id="2.60.270.50">
    <property type="match status" value="1"/>
</dbReference>
<keyword evidence="3" id="KW-1185">Reference proteome</keyword>
<proteinExistence type="predicted"/>
<accession>A0A7W7MR93</accession>
<evidence type="ECO:0000256" key="1">
    <source>
        <dbReference type="SAM" id="SignalP"/>
    </source>
</evidence>
<feature type="signal peptide" evidence="1">
    <location>
        <begin position="1"/>
        <end position="34"/>
    </location>
</feature>
<reference evidence="2 3" key="1">
    <citation type="submission" date="2020-08" db="EMBL/GenBank/DDBJ databases">
        <title>Sequencing the genomes of 1000 actinobacteria strains.</title>
        <authorList>
            <person name="Klenk H.-P."/>
        </authorList>
    </citation>
    <scope>NUCLEOTIDE SEQUENCE [LARGE SCALE GENOMIC DNA]</scope>
    <source>
        <strain evidence="2 3">DSM 43149</strain>
    </source>
</reference>
<dbReference type="EMBL" id="JACHNH010000001">
    <property type="protein sequence ID" value="MBB4763522.1"/>
    <property type="molecule type" value="Genomic_DNA"/>
</dbReference>
<dbReference type="RefSeq" id="WP_184994827.1">
    <property type="nucleotide sequence ID" value="NZ_BOMK01000020.1"/>
</dbReference>
<gene>
    <name evidence="2" type="ORF">BJ971_004078</name>
</gene>
<protein>
    <recommendedName>
        <fullName evidence="4">Secreted protein</fullName>
    </recommendedName>
</protein>
<organism evidence="2 3">
    <name type="scientific">Actinoplanes digitatis</name>
    <dbReference type="NCBI Taxonomy" id="1868"/>
    <lineage>
        <taxon>Bacteria</taxon>
        <taxon>Bacillati</taxon>
        <taxon>Actinomycetota</taxon>
        <taxon>Actinomycetes</taxon>
        <taxon>Micromonosporales</taxon>
        <taxon>Micromonosporaceae</taxon>
        <taxon>Actinoplanes</taxon>
    </lineage>
</organism>
<dbReference type="AlphaFoldDB" id="A0A7W7MR93"/>
<name>A0A7W7MR93_9ACTN</name>
<feature type="chain" id="PRO_5030657830" description="Secreted protein" evidence="1">
    <location>
        <begin position="35"/>
        <end position="156"/>
    </location>
</feature>
<keyword evidence="1" id="KW-0732">Signal</keyword>
<evidence type="ECO:0008006" key="4">
    <source>
        <dbReference type="Google" id="ProtNLM"/>
    </source>
</evidence>
<dbReference type="Proteomes" id="UP000578112">
    <property type="component" value="Unassembled WGS sequence"/>
</dbReference>
<comment type="caution">
    <text evidence="2">The sequence shown here is derived from an EMBL/GenBank/DDBJ whole genome shotgun (WGS) entry which is preliminary data.</text>
</comment>